<reference evidence="1" key="1">
    <citation type="submission" date="2014-11" db="EMBL/GenBank/DDBJ databases">
        <authorList>
            <person name="Amaro Gonzalez C."/>
        </authorList>
    </citation>
    <scope>NUCLEOTIDE SEQUENCE</scope>
</reference>
<proteinExistence type="predicted"/>
<protein>
    <submittedName>
        <fullName evidence="1">Uncharacterized protein</fullName>
    </submittedName>
</protein>
<organism evidence="1">
    <name type="scientific">Anguilla anguilla</name>
    <name type="common">European freshwater eel</name>
    <name type="synonym">Muraena anguilla</name>
    <dbReference type="NCBI Taxonomy" id="7936"/>
    <lineage>
        <taxon>Eukaryota</taxon>
        <taxon>Metazoa</taxon>
        <taxon>Chordata</taxon>
        <taxon>Craniata</taxon>
        <taxon>Vertebrata</taxon>
        <taxon>Euteleostomi</taxon>
        <taxon>Actinopterygii</taxon>
        <taxon>Neopterygii</taxon>
        <taxon>Teleostei</taxon>
        <taxon>Anguilliformes</taxon>
        <taxon>Anguillidae</taxon>
        <taxon>Anguilla</taxon>
    </lineage>
</organism>
<sequence>MCPFYCTILFCTLSDLSADISTCVLLAFYEKAY</sequence>
<accession>A0A0E9PCN0</accession>
<name>A0A0E9PCN0_ANGAN</name>
<reference evidence="1" key="2">
    <citation type="journal article" date="2015" name="Fish Shellfish Immunol.">
        <title>Early steps in the European eel (Anguilla anguilla)-Vibrio vulnificus interaction in the gills: Role of the RtxA13 toxin.</title>
        <authorList>
            <person name="Callol A."/>
            <person name="Pajuelo D."/>
            <person name="Ebbesson L."/>
            <person name="Teles M."/>
            <person name="MacKenzie S."/>
            <person name="Amaro C."/>
        </authorList>
    </citation>
    <scope>NUCLEOTIDE SEQUENCE</scope>
</reference>
<dbReference type="EMBL" id="GBXM01106318">
    <property type="protein sequence ID" value="JAH02259.1"/>
    <property type="molecule type" value="Transcribed_RNA"/>
</dbReference>
<evidence type="ECO:0000313" key="1">
    <source>
        <dbReference type="EMBL" id="JAH02259.1"/>
    </source>
</evidence>
<dbReference type="AlphaFoldDB" id="A0A0E9PCN0"/>